<evidence type="ECO:0000313" key="17">
    <source>
        <dbReference type="Proteomes" id="UP000682733"/>
    </source>
</evidence>
<evidence type="ECO:0000256" key="11">
    <source>
        <dbReference type="ARBA" id="ARBA00023286"/>
    </source>
</evidence>
<dbReference type="GO" id="GO:0015276">
    <property type="term" value="F:ligand-gated monoatomic ion channel activity"/>
    <property type="evidence" value="ECO:0007669"/>
    <property type="project" value="InterPro"/>
</dbReference>
<keyword evidence="7 14" id="KW-0472">Membrane</keyword>
<feature type="transmembrane region" description="Helical" evidence="14">
    <location>
        <begin position="504"/>
        <end position="524"/>
    </location>
</feature>
<evidence type="ECO:0000256" key="3">
    <source>
        <dbReference type="ARBA" id="ARBA00022692"/>
    </source>
</evidence>
<feature type="domain" description="Ionotropic glutamate receptor C-terminal" evidence="15">
    <location>
        <begin position="361"/>
        <end position="725"/>
    </location>
</feature>
<dbReference type="Gene3D" id="1.10.287.70">
    <property type="match status" value="1"/>
</dbReference>
<reference evidence="16" key="1">
    <citation type="submission" date="2021-02" db="EMBL/GenBank/DDBJ databases">
        <authorList>
            <person name="Nowell W R."/>
        </authorList>
    </citation>
    <scope>NUCLEOTIDE SEQUENCE</scope>
</reference>
<evidence type="ECO:0000256" key="9">
    <source>
        <dbReference type="ARBA" id="ARBA00023180"/>
    </source>
</evidence>
<evidence type="ECO:0000256" key="12">
    <source>
        <dbReference type="ARBA" id="ARBA00023303"/>
    </source>
</evidence>
<dbReference type="EMBL" id="CAJOBA010055154">
    <property type="protein sequence ID" value="CAF4281012.1"/>
    <property type="molecule type" value="Genomic_DNA"/>
</dbReference>
<dbReference type="SUPFAM" id="SSF53822">
    <property type="entry name" value="Periplasmic binding protein-like I"/>
    <property type="match status" value="1"/>
</dbReference>
<evidence type="ECO:0000256" key="5">
    <source>
        <dbReference type="ARBA" id="ARBA00023018"/>
    </source>
</evidence>
<keyword evidence="4 14" id="KW-1133">Transmembrane helix</keyword>
<dbReference type="AlphaFoldDB" id="A0A8S2THA9"/>
<keyword evidence="11" id="KW-1071">Ligand-gated ion channel</keyword>
<dbReference type="InterPro" id="IPR015683">
    <property type="entry name" value="Ionotropic_Glu_rcpt"/>
</dbReference>
<evidence type="ECO:0000256" key="2">
    <source>
        <dbReference type="ARBA" id="ARBA00022448"/>
    </source>
</evidence>
<dbReference type="Gene3D" id="3.40.50.2300">
    <property type="match status" value="3"/>
</dbReference>
<keyword evidence="12" id="KW-0407">Ion channel</keyword>
<dbReference type="Pfam" id="PF01094">
    <property type="entry name" value="ANF_receptor"/>
    <property type="match status" value="1"/>
</dbReference>
<dbReference type="SUPFAM" id="SSF53850">
    <property type="entry name" value="Periplasmic binding protein-like II"/>
    <property type="match status" value="1"/>
</dbReference>
<name>A0A8S2THA9_9BILA</name>
<dbReference type="InterPro" id="IPR001828">
    <property type="entry name" value="ANF_lig-bd_rcpt"/>
</dbReference>
<evidence type="ECO:0000256" key="14">
    <source>
        <dbReference type="SAM" id="Phobius"/>
    </source>
</evidence>
<gene>
    <name evidence="16" type="ORF">TMI583_LOCUS37549</name>
</gene>
<evidence type="ECO:0000259" key="15">
    <source>
        <dbReference type="SMART" id="SM00079"/>
    </source>
</evidence>
<proteinExistence type="predicted"/>
<keyword evidence="8" id="KW-0675">Receptor</keyword>
<dbReference type="Gene3D" id="3.40.190.10">
    <property type="entry name" value="Periplasmic binding protein-like II"/>
    <property type="match status" value="4"/>
</dbReference>
<keyword evidence="10" id="KW-0628">Postsynaptic cell membrane</keyword>
<evidence type="ECO:0000313" key="16">
    <source>
        <dbReference type="EMBL" id="CAF4281012.1"/>
    </source>
</evidence>
<evidence type="ECO:0000256" key="8">
    <source>
        <dbReference type="ARBA" id="ARBA00023170"/>
    </source>
</evidence>
<evidence type="ECO:0000256" key="10">
    <source>
        <dbReference type="ARBA" id="ARBA00023257"/>
    </source>
</evidence>
<dbReference type="SMART" id="SM00079">
    <property type="entry name" value="PBPe"/>
    <property type="match status" value="1"/>
</dbReference>
<keyword evidence="6" id="KW-0406">Ion transport</keyword>
<accession>A0A8S2THA9</accession>
<feature type="transmembrane region" description="Helical" evidence="14">
    <location>
        <begin position="571"/>
        <end position="594"/>
    </location>
</feature>
<comment type="caution">
    <text evidence="16">The sequence shown here is derived from an EMBL/GenBank/DDBJ whole genome shotgun (WGS) entry which is preliminary data.</text>
</comment>
<protein>
    <recommendedName>
        <fullName evidence="15">Ionotropic glutamate receptor C-terminal domain-containing protein</fullName>
    </recommendedName>
</protein>
<evidence type="ECO:0000256" key="4">
    <source>
        <dbReference type="ARBA" id="ARBA00022989"/>
    </source>
</evidence>
<keyword evidence="5" id="KW-0770">Synapse</keyword>
<feature type="transmembrane region" description="Helical" evidence="14">
    <location>
        <begin position="545"/>
        <end position="565"/>
    </location>
</feature>
<keyword evidence="9" id="KW-0325">Glycoprotein</keyword>
<dbReference type="InterPro" id="IPR028082">
    <property type="entry name" value="Peripla_BP_I"/>
</dbReference>
<comment type="subcellular location">
    <subcellularLocation>
        <location evidence="1">Membrane</location>
        <topology evidence="1">Multi-pass membrane protein</topology>
    </subcellularLocation>
    <subcellularLocation>
        <location evidence="13">Postsynaptic cell membrane</location>
    </subcellularLocation>
</comment>
<dbReference type="InterPro" id="IPR001320">
    <property type="entry name" value="Iontro_rcpt_C"/>
</dbReference>
<dbReference type="Proteomes" id="UP000682733">
    <property type="component" value="Unassembled WGS sequence"/>
</dbReference>
<feature type="transmembrane region" description="Helical" evidence="14">
    <location>
        <begin position="748"/>
        <end position="766"/>
    </location>
</feature>
<dbReference type="Pfam" id="PF00060">
    <property type="entry name" value="Lig_chan"/>
    <property type="match status" value="1"/>
</dbReference>
<evidence type="ECO:0000256" key="1">
    <source>
        <dbReference type="ARBA" id="ARBA00004141"/>
    </source>
</evidence>
<dbReference type="PANTHER" id="PTHR18966">
    <property type="entry name" value="IONOTROPIC GLUTAMATE RECEPTOR"/>
    <property type="match status" value="1"/>
</dbReference>
<feature type="non-terminal residue" evidence="16">
    <location>
        <position position="768"/>
    </location>
</feature>
<organism evidence="16 17">
    <name type="scientific">Didymodactylos carnosus</name>
    <dbReference type="NCBI Taxonomy" id="1234261"/>
    <lineage>
        <taxon>Eukaryota</taxon>
        <taxon>Metazoa</taxon>
        <taxon>Spiralia</taxon>
        <taxon>Gnathifera</taxon>
        <taxon>Rotifera</taxon>
        <taxon>Eurotatoria</taxon>
        <taxon>Bdelloidea</taxon>
        <taxon>Philodinida</taxon>
        <taxon>Philodinidae</taxon>
        <taxon>Didymodactylos</taxon>
    </lineage>
</organism>
<keyword evidence="2" id="KW-0813">Transport</keyword>
<evidence type="ECO:0000256" key="6">
    <source>
        <dbReference type="ARBA" id="ARBA00023065"/>
    </source>
</evidence>
<evidence type="ECO:0000256" key="13">
    <source>
        <dbReference type="ARBA" id="ARBA00034100"/>
    </source>
</evidence>
<sequence length="768" mass="86319">MNCTISWIETNSSTIQLLGLFPKDLKNVSKFDLWSNHSRSLFKAAIILANRSNFTFGGHHLGWHESTTENDVMSALSCACEKVLTSHIVGIVGPAYSNEVRFISPFAYRTGIPIVGYAATNPDLSDLTSNEAFYRLPPSDRVAAFAIAKLFQNFNWSSCTLIIENDDYGYGGLKVLQEEFSRTSIKIKNRLIFDRTTQRFASKKHLSETLLGSPSRIILVWANQNTTYCILKYALDADVTSPYFVWLLTNNVPMNLFTDQEQRKLIGILTIEPVVASVVGASSNKELLDKAYLIWQENDNLTFPGEMDVSSYALFTFDATWTLILALQELCNITNDICLKIVHNSSCFNVQLVNGTLLRSIIRQTTFLGVTGHVQFSNETTDRINGAYYILKNVQSLKKTKIRDYVPVLKWCSDENWTNHSNLTSIMWPNQQSTHIPDDHALMAVRAVANETFDVVIADVTITARRTQIVDFSTSIHENVVRVVVRATSGTKVDFFSYFRPFSFTLWLALTGVVLYAAILLFIFERSQNKQLKARSLTDSAAMSVYYSTSSLVGLSSDFIATTPAARLLTISLWIICTILIATYTANLSSFLVVERSMPIISGIDDIKNAKIPFDRIGIVEGSASHEYYLNNISLIYYPLKSSKEIYTHLQLGLIDAGLWDNASIEYETSINYCDLMPVGRGFARSSFGIVVKKNWLYKEDLDVNILNLSESGIIEQLSATWFQQKKKCQKRDDGLIKSLDNSVTIEIMSGLLITFLLISFVSVLLHI</sequence>
<keyword evidence="3 14" id="KW-0812">Transmembrane</keyword>
<evidence type="ECO:0000256" key="7">
    <source>
        <dbReference type="ARBA" id="ARBA00023136"/>
    </source>
</evidence>
<dbReference type="GO" id="GO:0045211">
    <property type="term" value="C:postsynaptic membrane"/>
    <property type="evidence" value="ECO:0007669"/>
    <property type="project" value="UniProtKB-SubCell"/>
</dbReference>